<evidence type="ECO:0000256" key="1">
    <source>
        <dbReference type="SAM" id="MobiDB-lite"/>
    </source>
</evidence>
<feature type="compositionally biased region" description="Polar residues" evidence="1">
    <location>
        <begin position="121"/>
        <end position="150"/>
    </location>
</feature>
<feature type="region of interest" description="Disordered" evidence="1">
    <location>
        <begin position="106"/>
        <end position="159"/>
    </location>
</feature>
<reference evidence="2" key="1">
    <citation type="submission" date="2021-01" db="EMBL/GenBank/DDBJ databases">
        <authorList>
            <person name="Corre E."/>
            <person name="Pelletier E."/>
            <person name="Niang G."/>
            <person name="Scheremetjew M."/>
            <person name="Finn R."/>
            <person name="Kale V."/>
            <person name="Holt S."/>
            <person name="Cochrane G."/>
            <person name="Meng A."/>
            <person name="Brown T."/>
            <person name="Cohen L."/>
        </authorList>
    </citation>
    <scope>NUCLEOTIDE SEQUENCE</scope>
    <source>
        <strain evidence="2">OF101</strain>
    </source>
</reference>
<accession>A0A7S1QQS4</accession>
<sequence>MNSDDCPTVLACCGSRSKDGCGSPDVHVHECWSGRQYYDQDLVTLEPLLPPPYEADGDDDTSECRQLPGRQVPGPLALQSVMNFVNAREDYWSEWLQAEEGVDAERRQSRSSACPQKRLSGASSHGQLNSWRSTEISSPPTLRYRSSPSVGESRASPVQMMTPVSMATDMTRNSWSDASPKLPESRVNLMTPVSMETLLSSKQHAGRSPAFGSGGDPRTHYTDLLTPVSMATVVDRETSFEVPVHTAARSVMEVHTPASVNTETMSMNGANSEASLHGFGPTSPVPIKRLFR</sequence>
<evidence type="ECO:0000313" key="2">
    <source>
        <dbReference type="EMBL" id="CAD9145827.1"/>
    </source>
</evidence>
<proteinExistence type="predicted"/>
<gene>
    <name evidence="2" type="ORF">ACAT0790_LOCUS29275</name>
</gene>
<dbReference type="AlphaFoldDB" id="A0A7S1QQS4"/>
<organism evidence="2">
    <name type="scientific">Alexandrium catenella</name>
    <name type="common">Red tide dinoflagellate</name>
    <name type="synonym">Gonyaulax catenella</name>
    <dbReference type="NCBI Taxonomy" id="2925"/>
    <lineage>
        <taxon>Eukaryota</taxon>
        <taxon>Sar</taxon>
        <taxon>Alveolata</taxon>
        <taxon>Dinophyceae</taxon>
        <taxon>Gonyaulacales</taxon>
        <taxon>Pyrocystaceae</taxon>
        <taxon>Alexandrium</taxon>
    </lineage>
</organism>
<protein>
    <submittedName>
        <fullName evidence="2">Uncharacterized protein</fullName>
    </submittedName>
</protein>
<name>A0A7S1QQS4_ALECA</name>
<dbReference type="EMBL" id="HBGE01048511">
    <property type="protein sequence ID" value="CAD9145827.1"/>
    <property type="molecule type" value="Transcribed_RNA"/>
</dbReference>